<dbReference type="InterPro" id="IPR040235">
    <property type="entry name" value="Nicolin-1"/>
</dbReference>
<dbReference type="OrthoDB" id="73161at2759"/>
<name>A0A8J2Q5Z0_9HEXA</name>
<dbReference type="EMBL" id="CAJVCH010570618">
    <property type="protein sequence ID" value="CAG7835396.1"/>
    <property type="molecule type" value="Genomic_DNA"/>
</dbReference>
<comment type="caution">
    <text evidence="2">The sequence shown here is derived from an EMBL/GenBank/DDBJ whole genome shotgun (WGS) entry which is preliminary data.</text>
</comment>
<evidence type="ECO:0000313" key="2">
    <source>
        <dbReference type="EMBL" id="CAG7835396.1"/>
    </source>
</evidence>
<dbReference type="AlphaFoldDB" id="A0A8J2Q5Z0"/>
<dbReference type="PANTHER" id="PTHR31239">
    <property type="entry name" value="NICOLIN 1"/>
    <property type="match status" value="1"/>
</dbReference>
<keyword evidence="3" id="KW-1185">Reference proteome</keyword>
<organism evidence="2 3">
    <name type="scientific">Allacma fusca</name>
    <dbReference type="NCBI Taxonomy" id="39272"/>
    <lineage>
        <taxon>Eukaryota</taxon>
        <taxon>Metazoa</taxon>
        <taxon>Ecdysozoa</taxon>
        <taxon>Arthropoda</taxon>
        <taxon>Hexapoda</taxon>
        <taxon>Collembola</taxon>
        <taxon>Symphypleona</taxon>
        <taxon>Sminthuridae</taxon>
        <taxon>Allacma</taxon>
    </lineage>
</organism>
<sequence length="337" mass="38441">MTTTRTGRIDSTKSSTCLQLQYNNVGFSGKEAIPFTVKGPIPVHLPESNGDYAGRTGCSIMELSFQYPCQIGELVFCNYYTAWMSVFVKRMTNKIKSHPPKEKEISPCTNYRARPMLERSFSIDIPAGKEKCKSRSPLPKLPSPPNSCKESKILRRPSTASMTPDDEFEPLDLKMEALATGCLQQMSFSKRRHSSGSLSTETAAVSETRPWELSIEMKNLMPWPHFECGSQDLVSIPATESMVEWRDVVVMRLVLHQPSTVWKRYAIEELNVFRHLPKRGFSHCDDIIRQRDNWFSVLKMNTKAVLMALRTCTFLQDDAIPLKFTESKRDVMNLILR</sequence>
<feature type="region of interest" description="Disordered" evidence="1">
    <location>
        <begin position="129"/>
        <end position="167"/>
    </location>
</feature>
<dbReference type="GO" id="GO:0005654">
    <property type="term" value="C:nucleoplasm"/>
    <property type="evidence" value="ECO:0007669"/>
    <property type="project" value="TreeGrafter"/>
</dbReference>
<evidence type="ECO:0000256" key="1">
    <source>
        <dbReference type="SAM" id="MobiDB-lite"/>
    </source>
</evidence>
<reference evidence="2" key="1">
    <citation type="submission" date="2021-06" db="EMBL/GenBank/DDBJ databases">
        <authorList>
            <person name="Hodson N. C."/>
            <person name="Mongue J. A."/>
            <person name="Jaron S. K."/>
        </authorList>
    </citation>
    <scope>NUCLEOTIDE SEQUENCE</scope>
</reference>
<gene>
    <name evidence="2" type="ORF">AFUS01_LOCUS44768</name>
</gene>
<dbReference type="PANTHER" id="PTHR31239:SF2">
    <property type="entry name" value="NICOLIN-1"/>
    <property type="match status" value="1"/>
</dbReference>
<evidence type="ECO:0000313" key="3">
    <source>
        <dbReference type="Proteomes" id="UP000708208"/>
    </source>
</evidence>
<protein>
    <submittedName>
        <fullName evidence="2">Uncharacterized protein</fullName>
    </submittedName>
</protein>
<proteinExistence type="predicted"/>
<accession>A0A8J2Q5Z0</accession>
<dbReference type="Proteomes" id="UP000708208">
    <property type="component" value="Unassembled WGS sequence"/>
</dbReference>